<keyword evidence="1" id="KW-0378">Hydrolase</keyword>
<evidence type="ECO:0000259" key="3">
    <source>
        <dbReference type="Pfam" id="PF09588"/>
    </source>
</evidence>
<sequence>MPAGSLAVKERYQPLVLVETAGLSEEEWLAYRRKGIGGSDVAALLGISPWRTARDLFYDKLNIAVVEDHEDNWVALEMGHLLEPLVAKIFQHRTGYKVYQIKKMFQHPKYPWMLADVDYFVELPDGTTAILEIKTTNYNAKDNWWLDGEETIPAYYESQGRHYMAVMDVDRCFFCCLYGNNEQESIIRDMQRDLAYEDEMIFLEQNFWENHVLTRTPPPYTEDGDLVIESVRRYTGPADKEAPAVSLDLPLTAKLMRFLQLQEQKKGAEAGKKEIEEDMKRLKAAIIAKMGKSCKAICQQDGVNYTVTYNPVRTPGIDKDNLNRLKLEHPDIYEQYVTVSVHRRFTVKSDAEAA</sequence>
<dbReference type="Proteomes" id="UP000295184">
    <property type="component" value="Unassembled WGS sequence"/>
</dbReference>
<comment type="caution">
    <text evidence="4">The sequence shown here is derived from an EMBL/GenBank/DDBJ whole genome shotgun (WGS) entry which is preliminary data.</text>
</comment>
<reference evidence="4 5" key="1">
    <citation type="submission" date="2019-03" db="EMBL/GenBank/DDBJ databases">
        <title>Genomic Encyclopedia of Type Strains, Phase IV (KMG-IV): sequencing the most valuable type-strain genomes for metagenomic binning, comparative biology and taxonomic classification.</title>
        <authorList>
            <person name="Goeker M."/>
        </authorList>
    </citation>
    <scope>NUCLEOTIDE SEQUENCE [LARGE SCALE GENOMIC DNA]</scope>
    <source>
        <strain evidence="4 5">DSM 100451</strain>
    </source>
</reference>
<feature type="coiled-coil region" evidence="2">
    <location>
        <begin position="258"/>
        <end position="285"/>
    </location>
</feature>
<dbReference type="Pfam" id="PF09588">
    <property type="entry name" value="YqaJ"/>
    <property type="match status" value="1"/>
</dbReference>
<dbReference type="AlphaFoldDB" id="A0A4R1QNK0"/>
<feature type="domain" description="YqaJ viral recombinase" evidence="3">
    <location>
        <begin position="27"/>
        <end position="167"/>
    </location>
</feature>
<dbReference type="OrthoDB" id="46225at2"/>
<evidence type="ECO:0000256" key="1">
    <source>
        <dbReference type="ARBA" id="ARBA00022801"/>
    </source>
</evidence>
<gene>
    <name evidence="4" type="ORF">EDD77_11769</name>
</gene>
<name>A0A4R1QNK0_9FIRM</name>
<dbReference type="RefSeq" id="WP_058963806.1">
    <property type="nucleotide sequence ID" value="NZ_CABKVM010000015.1"/>
</dbReference>
<dbReference type="PANTHER" id="PTHR46609">
    <property type="entry name" value="EXONUCLEASE, PHAGE-TYPE/RECB, C-TERMINAL DOMAIN-CONTAINING PROTEIN"/>
    <property type="match status" value="1"/>
</dbReference>
<keyword evidence="4" id="KW-0255">Endonuclease</keyword>
<accession>A0A4R1QNK0</accession>
<dbReference type="Gene3D" id="3.90.320.10">
    <property type="match status" value="1"/>
</dbReference>
<evidence type="ECO:0000313" key="5">
    <source>
        <dbReference type="Proteomes" id="UP000295184"/>
    </source>
</evidence>
<dbReference type="InterPro" id="IPR051703">
    <property type="entry name" value="NF-kappa-B_Signaling_Reg"/>
</dbReference>
<keyword evidence="2" id="KW-0175">Coiled coil</keyword>
<dbReference type="PANTHER" id="PTHR46609:SF6">
    <property type="entry name" value="EXONUCLEASE, PHAGE-TYPE_RECB, C-TERMINAL DOMAIN-CONTAINING PROTEIN-RELATED"/>
    <property type="match status" value="1"/>
</dbReference>
<dbReference type="STRING" id="1650663.GCA_001486665_01354"/>
<evidence type="ECO:0000313" key="4">
    <source>
        <dbReference type="EMBL" id="TCL55339.1"/>
    </source>
</evidence>
<organism evidence="4 5">
    <name type="scientific">Allofournierella massiliensis</name>
    <dbReference type="NCBI Taxonomy" id="1650663"/>
    <lineage>
        <taxon>Bacteria</taxon>
        <taxon>Bacillati</taxon>
        <taxon>Bacillota</taxon>
        <taxon>Clostridia</taxon>
        <taxon>Eubacteriales</taxon>
        <taxon>Oscillospiraceae</taxon>
        <taxon>Allofournierella</taxon>
    </lineage>
</organism>
<dbReference type="InterPro" id="IPR011604">
    <property type="entry name" value="PDDEXK-like_dom_sf"/>
</dbReference>
<dbReference type="SUPFAM" id="SSF52980">
    <property type="entry name" value="Restriction endonuclease-like"/>
    <property type="match status" value="1"/>
</dbReference>
<evidence type="ECO:0000256" key="2">
    <source>
        <dbReference type="SAM" id="Coils"/>
    </source>
</evidence>
<dbReference type="GO" id="GO:0016787">
    <property type="term" value="F:hydrolase activity"/>
    <property type="evidence" value="ECO:0007669"/>
    <property type="project" value="UniProtKB-KW"/>
</dbReference>
<dbReference type="NCBIfam" id="TIGR03033">
    <property type="entry name" value="phage_rel_nuc"/>
    <property type="match status" value="1"/>
</dbReference>
<dbReference type="GO" id="GO:0004519">
    <property type="term" value="F:endonuclease activity"/>
    <property type="evidence" value="ECO:0007669"/>
    <property type="project" value="UniProtKB-KW"/>
</dbReference>
<protein>
    <submittedName>
        <fullName evidence="4">Putative phage-type endonuclease</fullName>
    </submittedName>
</protein>
<dbReference type="InterPro" id="IPR019080">
    <property type="entry name" value="YqaJ_viral_recombinase"/>
</dbReference>
<dbReference type="InterPro" id="IPR017482">
    <property type="entry name" value="Lambda-type_endonuclease"/>
</dbReference>
<proteinExistence type="predicted"/>
<dbReference type="InterPro" id="IPR011335">
    <property type="entry name" value="Restrct_endonuc-II-like"/>
</dbReference>
<dbReference type="EMBL" id="SLUM01000017">
    <property type="protein sequence ID" value="TCL55339.1"/>
    <property type="molecule type" value="Genomic_DNA"/>
</dbReference>
<keyword evidence="4" id="KW-0540">Nuclease</keyword>